<keyword evidence="4" id="KW-1185">Reference proteome</keyword>
<dbReference type="EMBL" id="CM029039">
    <property type="protein sequence ID" value="KAG2647546.1"/>
    <property type="molecule type" value="Genomic_DNA"/>
</dbReference>
<organism evidence="3 4">
    <name type="scientific">Panicum virgatum</name>
    <name type="common">Blackwell switchgrass</name>
    <dbReference type="NCBI Taxonomy" id="38727"/>
    <lineage>
        <taxon>Eukaryota</taxon>
        <taxon>Viridiplantae</taxon>
        <taxon>Streptophyta</taxon>
        <taxon>Embryophyta</taxon>
        <taxon>Tracheophyta</taxon>
        <taxon>Spermatophyta</taxon>
        <taxon>Magnoliopsida</taxon>
        <taxon>Liliopsida</taxon>
        <taxon>Poales</taxon>
        <taxon>Poaceae</taxon>
        <taxon>PACMAD clade</taxon>
        <taxon>Panicoideae</taxon>
        <taxon>Panicodae</taxon>
        <taxon>Paniceae</taxon>
        <taxon>Panicinae</taxon>
        <taxon>Panicum</taxon>
        <taxon>Panicum sect. Hiantes</taxon>
    </lineage>
</organism>
<evidence type="ECO:0000259" key="2">
    <source>
        <dbReference type="Pfam" id="PF26180"/>
    </source>
</evidence>
<dbReference type="Gene3D" id="3.30.460.10">
    <property type="entry name" value="Beta Polymerase, domain 2"/>
    <property type="match status" value="1"/>
</dbReference>
<dbReference type="Pfam" id="PF26180">
    <property type="entry name" value="PAP-OAS1"/>
    <property type="match status" value="1"/>
</dbReference>
<dbReference type="InterPro" id="IPR043519">
    <property type="entry name" value="NT_sf"/>
</dbReference>
<evidence type="ECO:0000256" key="1">
    <source>
        <dbReference type="SAM" id="MobiDB-lite"/>
    </source>
</evidence>
<dbReference type="SUPFAM" id="SSF81301">
    <property type="entry name" value="Nucleotidyltransferase"/>
    <property type="match status" value="1"/>
</dbReference>
<proteinExistence type="predicted"/>
<dbReference type="PANTHER" id="PTHR45979:SF26">
    <property type="entry name" value="NUCLEOTIDYLTRANSFERASE DOMAIN CONTAINING PROTEIN, EXPRESSED"/>
    <property type="match status" value="1"/>
</dbReference>
<dbReference type="CDD" id="cd05402">
    <property type="entry name" value="NT_PAP_TUTase"/>
    <property type="match status" value="1"/>
</dbReference>
<dbReference type="InterPro" id="IPR058921">
    <property type="entry name" value="PAP/OAS1-rel"/>
</dbReference>
<dbReference type="InterPro" id="IPR058920">
    <property type="entry name" value="PAP-OAS1-bd-rel"/>
</dbReference>
<gene>
    <name evidence="3" type="ORF">PVAP13_2KG587600</name>
</gene>
<feature type="region of interest" description="Disordered" evidence="1">
    <location>
        <begin position="789"/>
        <end position="821"/>
    </location>
</feature>
<name>A0A8T0WP77_PANVG</name>
<feature type="domain" description="PAP/OAS1 substrate-binding-related" evidence="2">
    <location>
        <begin position="199"/>
        <end position="390"/>
    </location>
</feature>
<evidence type="ECO:0000313" key="4">
    <source>
        <dbReference type="Proteomes" id="UP000823388"/>
    </source>
</evidence>
<accession>A0A8T0WP77</accession>
<evidence type="ECO:0000313" key="3">
    <source>
        <dbReference type="EMBL" id="KAG2647546.1"/>
    </source>
</evidence>
<feature type="region of interest" description="Disordered" evidence="1">
    <location>
        <begin position="634"/>
        <end position="692"/>
    </location>
</feature>
<dbReference type="Proteomes" id="UP000823388">
    <property type="component" value="Chromosome 2K"/>
</dbReference>
<dbReference type="Gene3D" id="1.10.1410.10">
    <property type="match status" value="1"/>
</dbReference>
<dbReference type="PANTHER" id="PTHR45979">
    <property type="entry name" value="PAP/OAS1 SUBSTRATE-BINDING DOMAIN SUPERFAMILY"/>
    <property type="match status" value="1"/>
</dbReference>
<protein>
    <recommendedName>
        <fullName evidence="2">PAP/OAS1 substrate-binding-related domain-containing protein</fullName>
    </recommendedName>
</protein>
<feature type="compositionally biased region" description="Polar residues" evidence="1">
    <location>
        <begin position="655"/>
        <end position="686"/>
    </location>
</feature>
<dbReference type="AlphaFoldDB" id="A0A8T0WP77"/>
<comment type="caution">
    <text evidence="3">The sequence shown here is derived from an EMBL/GenBank/DDBJ whole genome shotgun (WGS) entry which is preliminary data.</text>
</comment>
<sequence>MAYYGAGGGWFVPGADGGRGFPWGSVVVGSSGNGGERETLAAVMARRAPPPSMIRRDAMRAAEAAAGEVVLRVHPTQEAERRRQDVIDYLKRLIGSSVGCEVFAFGSVPLRTYLPDGDVDITVLGNTWLNSTFIDDVRAVLESEQEDCDAEFKLTGLHFINAEVKLMKCVIENIVVDVSFNQIGGVSTFCFLELVDRQVGKNHLFKRSIMLIKAWCYHESRILGAHHGLISTYALETLVLYIFNMFHKSLHGPVEAFYRFLEYFSKFDWDKYGINLNGPVDLSLLPNLIVEPTAGQDELLLDKEFVQGFLDRLVVIPNESDGYDTQFRQKFLNIIDPLKGNNNLGRSVSKANFYRIRSAFSFGAQKLGQILMLSPEFIRNEIYDFFANTLKRHGKGERQDIGNSSFQSLLGPENALSDDGSRLKTSCMNDGANRSDKDLSVTDAHKNSDKTPLPPFLLSNMLDLTGDLDLHLGCLRKVQYHLESLFDELLPAVEEAWLAGVLNEDSFKIPTMIFKSRSKASEGLSLASSIDSERRKLSPVYCSHSTRDDSQQPHVEALVDVVWVQNLHLSSNGSALSSSPSTNSDNYPVSWFCVSPKSRGTGTYIPKVDKEFLSDTQKVSNYYSYQDRMSLERDVVRERKQRQRVPGRQYYSAEQGYSSSQTEHATAQNQSPKMQTSSQQNGNSSKIPVPSGDLVDFKEHVATDGGTKQAVGNFVENGKQTSPPSSSGIVLPHNGQGNPSVLNSCQTSSSATAQENLEFGSFGPFSLELVSARFEEAFPALPARKRVEEVPVPATKGPADEDPAPAVLNTDAVETESRSQKVYQLKDEADFPPLQAGCR</sequence>
<reference evidence="3" key="1">
    <citation type="submission" date="2020-05" db="EMBL/GenBank/DDBJ databases">
        <title>WGS assembly of Panicum virgatum.</title>
        <authorList>
            <person name="Lovell J.T."/>
            <person name="Jenkins J."/>
            <person name="Shu S."/>
            <person name="Juenger T.E."/>
            <person name="Schmutz J."/>
        </authorList>
    </citation>
    <scope>NUCLEOTIDE SEQUENCE</scope>
    <source>
        <strain evidence="3">AP13</strain>
    </source>
</reference>
<feature type="region of interest" description="Disordered" evidence="1">
    <location>
        <begin position="397"/>
        <end position="448"/>
    </location>
</feature>
<feature type="compositionally biased region" description="Basic and acidic residues" evidence="1">
    <location>
        <begin position="433"/>
        <end position="448"/>
    </location>
</feature>
<dbReference type="SUPFAM" id="SSF81631">
    <property type="entry name" value="PAP/OAS1 substrate-binding domain"/>
    <property type="match status" value="1"/>
</dbReference>